<dbReference type="InterPro" id="IPR045540">
    <property type="entry name" value="YegS/DAGK_C"/>
</dbReference>
<dbReference type="SUPFAM" id="SSF111331">
    <property type="entry name" value="NAD kinase/diacylglycerol kinase-like"/>
    <property type="match status" value="1"/>
</dbReference>
<dbReference type="Pfam" id="PF19279">
    <property type="entry name" value="YegS_C"/>
    <property type="match status" value="1"/>
</dbReference>
<dbReference type="InterPro" id="IPR016064">
    <property type="entry name" value="NAD/diacylglycerol_kinase_sf"/>
</dbReference>
<dbReference type="NCBIfam" id="TIGR00147">
    <property type="entry name" value="YegS/Rv2252/BmrU family lipid kinase"/>
    <property type="match status" value="1"/>
</dbReference>
<keyword evidence="11" id="KW-0594">Phospholipid biosynthesis</keyword>
<dbReference type="GO" id="GO:0005886">
    <property type="term" value="C:plasma membrane"/>
    <property type="evidence" value="ECO:0007669"/>
    <property type="project" value="TreeGrafter"/>
</dbReference>
<keyword evidence="5" id="KW-0479">Metal-binding</keyword>
<keyword evidence="4" id="KW-0808">Transferase</keyword>
<gene>
    <name evidence="14" type="ORF">FB554_1912</name>
</gene>
<dbReference type="PANTHER" id="PTHR12358:SF106">
    <property type="entry name" value="LIPID KINASE YEGS"/>
    <property type="match status" value="1"/>
</dbReference>
<dbReference type="GO" id="GO:0004143">
    <property type="term" value="F:ATP-dependent diacylglycerol kinase activity"/>
    <property type="evidence" value="ECO:0007669"/>
    <property type="project" value="TreeGrafter"/>
</dbReference>
<dbReference type="GO" id="GO:0046872">
    <property type="term" value="F:metal ion binding"/>
    <property type="evidence" value="ECO:0007669"/>
    <property type="project" value="UniProtKB-KW"/>
</dbReference>
<keyword evidence="9" id="KW-0460">Magnesium</keyword>
<evidence type="ECO:0000256" key="3">
    <source>
        <dbReference type="ARBA" id="ARBA00022516"/>
    </source>
</evidence>
<dbReference type="SMART" id="SM00046">
    <property type="entry name" value="DAGKc"/>
    <property type="match status" value="1"/>
</dbReference>
<feature type="domain" description="DAGKc" evidence="13">
    <location>
        <begin position="6"/>
        <end position="137"/>
    </location>
</feature>
<evidence type="ECO:0000256" key="10">
    <source>
        <dbReference type="ARBA" id="ARBA00023098"/>
    </source>
</evidence>
<evidence type="ECO:0000259" key="13">
    <source>
        <dbReference type="PROSITE" id="PS50146"/>
    </source>
</evidence>
<dbReference type="Proteomes" id="UP000318336">
    <property type="component" value="Unassembled WGS sequence"/>
</dbReference>
<evidence type="ECO:0000256" key="1">
    <source>
        <dbReference type="ARBA" id="ARBA00001946"/>
    </source>
</evidence>
<keyword evidence="8" id="KW-0067">ATP-binding</keyword>
<evidence type="ECO:0000313" key="14">
    <source>
        <dbReference type="EMBL" id="TQL33761.1"/>
    </source>
</evidence>
<evidence type="ECO:0000313" key="15">
    <source>
        <dbReference type="Proteomes" id="UP000318336"/>
    </source>
</evidence>
<evidence type="ECO:0000256" key="11">
    <source>
        <dbReference type="ARBA" id="ARBA00023209"/>
    </source>
</evidence>
<dbReference type="InterPro" id="IPR005218">
    <property type="entry name" value="Diacylglycerol/lipid_kinase"/>
</dbReference>
<keyword evidence="3" id="KW-0444">Lipid biosynthesis</keyword>
<dbReference type="InterPro" id="IPR050187">
    <property type="entry name" value="Lipid_Phosphate_FormReg"/>
</dbReference>
<dbReference type="Gene3D" id="3.40.50.10330">
    <property type="entry name" value="Probable inorganic polyphosphate/atp-NAD kinase, domain 1"/>
    <property type="match status" value="1"/>
</dbReference>
<keyword evidence="12" id="KW-1208">Phospholipid metabolism</keyword>
<evidence type="ECO:0000256" key="4">
    <source>
        <dbReference type="ARBA" id="ARBA00022679"/>
    </source>
</evidence>
<reference evidence="14 15" key="1">
    <citation type="submission" date="2019-06" db="EMBL/GenBank/DDBJ databases">
        <title>Sequencing the genomes of 1000 actinobacteria strains.</title>
        <authorList>
            <person name="Klenk H.-P."/>
        </authorList>
    </citation>
    <scope>NUCLEOTIDE SEQUENCE [LARGE SCALE GENOMIC DNA]</scope>
    <source>
        <strain evidence="14 15">DSM 24617</strain>
    </source>
</reference>
<dbReference type="GO" id="GO:0005524">
    <property type="term" value="F:ATP binding"/>
    <property type="evidence" value="ECO:0007669"/>
    <property type="project" value="UniProtKB-KW"/>
</dbReference>
<evidence type="ECO:0000256" key="6">
    <source>
        <dbReference type="ARBA" id="ARBA00022741"/>
    </source>
</evidence>
<evidence type="ECO:0000256" key="5">
    <source>
        <dbReference type="ARBA" id="ARBA00022723"/>
    </source>
</evidence>
<dbReference type="Pfam" id="PF00781">
    <property type="entry name" value="DAGK_cat"/>
    <property type="match status" value="1"/>
</dbReference>
<evidence type="ECO:0000256" key="2">
    <source>
        <dbReference type="ARBA" id="ARBA00005983"/>
    </source>
</evidence>
<dbReference type="EMBL" id="VFOK01000001">
    <property type="protein sequence ID" value="TQL33761.1"/>
    <property type="molecule type" value="Genomic_DNA"/>
</dbReference>
<dbReference type="GO" id="GO:0008654">
    <property type="term" value="P:phospholipid biosynthetic process"/>
    <property type="evidence" value="ECO:0007669"/>
    <property type="project" value="UniProtKB-KW"/>
</dbReference>
<proteinExistence type="inferred from homology"/>
<evidence type="ECO:0000256" key="12">
    <source>
        <dbReference type="ARBA" id="ARBA00023264"/>
    </source>
</evidence>
<evidence type="ECO:0000256" key="9">
    <source>
        <dbReference type="ARBA" id="ARBA00022842"/>
    </source>
</evidence>
<keyword evidence="10" id="KW-0443">Lipid metabolism</keyword>
<evidence type="ECO:0000256" key="7">
    <source>
        <dbReference type="ARBA" id="ARBA00022777"/>
    </source>
</evidence>
<comment type="caution">
    <text evidence="14">The sequence shown here is derived from an EMBL/GenBank/DDBJ whole genome shotgun (WGS) entry which is preliminary data.</text>
</comment>
<organism evidence="14 15">
    <name type="scientific">Barrientosiimonas humi</name>
    <dbReference type="NCBI Taxonomy" id="999931"/>
    <lineage>
        <taxon>Bacteria</taxon>
        <taxon>Bacillati</taxon>
        <taxon>Actinomycetota</taxon>
        <taxon>Actinomycetes</taxon>
        <taxon>Micrococcales</taxon>
        <taxon>Dermacoccaceae</taxon>
        <taxon>Barrientosiimonas</taxon>
    </lineage>
</organism>
<dbReference type="AlphaFoldDB" id="A0A542XD49"/>
<comment type="cofactor">
    <cofactor evidence="1">
        <name>Mg(2+)</name>
        <dbReference type="ChEBI" id="CHEBI:18420"/>
    </cofactor>
</comment>
<dbReference type="InterPro" id="IPR001206">
    <property type="entry name" value="Diacylglycerol_kinase_cat_dom"/>
</dbReference>
<protein>
    <submittedName>
        <fullName evidence="14">Diacylglycerol kinase (ATP)</fullName>
    </submittedName>
</protein>
<evidence type="ECO:0000256" key="8">
    <source>
        <dbReference type="ARBA" id="ARBA00022840"/>
    </source>
</evidence>
<dbReference type="PROSITE" id="PS50146">
    <property type="entry name" value="DAGK"/>
    <property type="match status" value="1"/>
</dbReference>
<dbReference type="Gene3D" id="2.60.200.40">
    <property type="match status" value="1"/>
</dbReference>
<dbReference type="RefSeq" id="WP_170206835.1">
    <property type="nucleotide sequence ID" value="NZ_CAJTBP010000001.1"/>
</dbReference>
<keyword evidence="15" id="KW-1185">Reference proteome</keyword>
<dbReference type="InterPro" id="IPR017438">
    <property type="entry name" value="ATP-NAD_kinase_N"/>
</dbReference>
<dbReference type="PANTHER" id="PTHR12358">
    <property type="entry name" value="SPHINGOSINE KINASE"/>
    <property type="match status" value="1"/>
</dbReference>
<keyword evidence="6" id="KW-0547">Nucleotide-binding</keyword>
<sequence length="306" mass="32150">MTQPTPDRRHVALLTNPASGHGKGGRAIQPVLDRLRASGVRVDHVAEDGRDAAEAAVREVAGQGADLILSVGGDGTHGVALQAAVATGTPLGVVPAGTGNDLARALRIPRSDLGDAVTLALEAPVRSIDVGRVRTGEQERFFATIVTAGFDSLVTDRTNAMRWPNGKARYLLAIGMEYFRLAPRDFRVEIDGELVHDGPAILTAVGNTESYGGGMRILPTADPADGLLDVTILEGVRYPRVELPAVLPRIMRGTHATHRAVRTLRGRRVRLESGVMNAYADGDPVGALPVTIDVVPGALQVAAPSA</sequence>
<comment type="similarity">
    <text evidence="2">Belongs to the diacylglycerol/lipid kinase family.</text>
</comment>
<name>A0A542XD49_9MICO</name>
<accession>A0A542XD49</accession>
<keyword evidence="7 14" id="KW-0418">Kinase</keyword>